<dbReference type="PANTHER" id="PTHR30619:SF7">
    <property type="entry name" value="BETA-LACTAMASE DOMAIN PROTEIN"/>
    <property type="match status" value="1"/>
</dbReference>
<accession>A0A6N8FHH1</accession>
<dbReference type="SUPFAM" id="SSF47781">
    <property type="entry name" value="RuvA domain 2-like"/>
    <property type="match status" value="1"/>
</dbReference>
<sequence length="426" mass="46402">MKNHLFLSMLIAILLIACGQGIKEQPNPDQTNETVTEDQHSSGVDSSNTSEETEQTDEEEINSEEVSTTTDAEEKTANNESLTGLEVHYIDVGQADATLLQFEEFTILFDTGDWRGNQVVNYLQSQHVSTLDLVIVSHPDADHVGQLEDVVQTFDVGEVWMSGNESTSKTFQNALEAVLTSGADYYEPRTGESFEMGNMNIEVIYPDKITGKTNEESISALFTYGDVKFLFTGDADTNSERRMMNVGINLDADILQLGHHGSSTSSDPSFIEAVSPDVAIYSAGADNSYGHPHAEVVSHIQNLGIKLFGTDVHGTIIIETDGKEYDILTNKDGTISPKSNHSATNTNETTEKEEKSNQSSNPSGSCVNINSASVEEVQQIKHIGTVRAEELIEKRPYKSVDGLSAINGIGPARIQDIKDEGIACVE</sequence>
<dbReference type="PANTHER" id="PTHR30619">
    <property type="entry name" value="DNA INTERNALIZATION/COMPETENCE PROTEIN COMEC/REC2"/>
    <property type="match status" value="1"/>
</dbReference>
<dbReference type="Proteomes" id="UP000469125">
    <property type="component" value="Unassembled WGS sequence"/>
</dbReference>
<evidence type="ECO:0000313" key="4">
    <source>
        <dbReference type="EMBL" id="MUK87704.1"/>
    </source>
</evidence>
<dbReference type="CDD" id="cd07731">
    <property type="entry name" value="ComA-like_MBL-fold"/>
    <property type="match status" value="1"/>
</dbReference>
<feature type="region of interest" description="Disordered" evidence="1">
    <location>
        <begin position="331"/>
        <end position="367"/>
    </location>
</feature>
<dbReference type="GO" id="GO:0016787">
    <property type="term" value="F:hydrolase activity"/>
    <property type="evidence" value="ECO:0007669"/>
    <property type="project" value="UniProtKB-KW"/>
</dbReference>
<dbReference type="SUPFAM" id="SSF56281">
    <property type="entry name" value="Metallo-hydrolase/oxidoreductase"/>
    <property type="match status" value="1"/>
</dbReference>
<dbReference type="SMART" id="SM00849">
    <property type="entry name" value="Lactamase_B"/>
    <property type="match status" value="1"/>
</dbReference>
<comment type="caution">
    <text evidence="4">The sequence shown here is derived from an EMBL/GenBank/DDBJ whole genome shotgun (WGS) entry which is preliminary data.</text>
</comment>
<dbReference type="Pfam" id="PF00753">
    <property type="entry name" value="Lactamase_B"/>
    <property type="match status" value="1"/>
</dbReference>
<feature type="region of interest" description="Disordered" evidence="1">
    <location>
        <begin position="25"/>
        <end position="80"/>
    </location>
</feature>
<feature type="domain" description="Metallo-beta-lactamase" evidence="3">
    <location>
        <begin position="94"/>
        <end position="284"/>
    </location>
</feature>
<dbReference type="PROSITE" id="PS51257">
    <property type="entry name" value="PROKAR_LIPOPROTEIN"/>
    <property type="match status" value="1"/>
</dbReference>
<dbReference type="InterPro" id="IPR035681">
    <property type="entry name" value="ComA-like_MBL"/>
</dbReference>
<protein>
    <submittedName>
        <fullName evidence="4">MBL fold metallo-hydrolase</fullName>
    </submittedName>
</protein>
<dbReference type="Gene3D" id="3.60.15.10">
    <property type="entry name" value="Ribonuclease Z/Hydroxyacylglutathione hydrolase-like"/>
    <property type="match status" value="1"/>
</dbReference>
<evidence type="ECO:0000259" key="3">
    <source>
        <dbReference type="SMART" id="SM00849"/>
    </source>
</evidence>
<dbReference type="InterPro" id="IPR036866">
    <property type="entry name" value="RibonucZ/Hydroxyglut_hydro"/>
</dbReference>
<evidence type="ECO:0000256" key="2">
    <source>
        <dbReference type="SAM" id="SignalP"/>
    </source>
</evidence>
<organism evidence="4 5">
    <name type="scientific">Ornithinibacillus caprae</name>
    <dbReference type="NCBI Taxonomy" id="2678566"/>
    <lineage>
        <taxon>Bacteria</taxon>
        <taxon>Bacillati</taxon>
        <taxon>Bacillota</taxon>
        <taxon>Bacilli</taxon>
        <taxon>Bacillales</taxon>
        <taxon>Bacillaceae</taxon>
        <taxon>Ornithinibacillus</taxon>
    </lineage>
</organism>
<feature type="compositionally biased region" description="Acidic residues" evidence="1">
    <location>
        <begin position="51"/>
        <end position="63"/>
    </location>
</feature>
<dbReference type="InterPro" id="IPR052159">
    <property type="entry name" value="Competence_DNA_uptake"/>
</dbReference>
<gene>
    <name evidence="4" type="ORF">GMD78_04720</name>
</gene>
<keyword evidence="4" id="KW-0378">Hydrolase</keyword>
<dbReference type="InterPro" id="IPR010994">
    <property type="entry name" value="RuvA_2-like"/>
</dbReference>
<feature type="chain" id="PRO_5039656974" evidence="2">
    <location>
        <begin position="20"/>
        <end position="426"/>
    </location>
</feature>
<name>A0A6N8FHH1_9BACI</name>
<feature type="signal peptide" evidence="2">
    <location>
        <begin position="1"/>
        <end position="19"/>
    </location>
</feature>
<feature type="compositionally biased region" description="Polar residues" evidence="1">
    <location>
        <begin position="331"/>
        <end position="341"/>
    </location>
</feature>
<dbReference type="Gene3D" id="1.10.150.320">
    <property type="entry name" value="Photosystem II 12 kDa extrinsic protein"/>
    <property type="match status" value="1"/>
</dbReference>
<dbReference type="Pfam" id="PF12836">
    <property type="entry name" value="HHH_3"/>
    <property type="match status" value="1"/>
</dbReference>
<keyword evidence="2" id="KW-0732">Signal</keyword>
<reference evidence="4 5" key="1">
    <citation type="submission" date="2019-11" db="EMBL/GenBank/DDBJ databases">
        <authorList>
            <person name="Li X."/>
        </authorList>
    </citation>
    <scope>NUCLEOTIDE SEQUENCE [LARGE SCALE GENOMIC DNA]</scope>
    <source>
        <strain evidence="4 5">L9</strain>
    </source>
</reference>
<dbReference type="EMBL" id="WOCA01000002">
    <property type="protein sequence ID" value="MUK87704.1"/>
    <property type="molecule type" value="Genomic_DNA"/>
</dbReference>
<dbReference type="RefSeq" id="WP_155667575.1">
    <property type="nucleotide sequence ID" value="NZ_WOCA01000002.1"/>
</dbReference>
<dbReference type="AlphaFoldDB" id="A0A6N8FHH1"/>
<evidence type="ECO:0000256" key="1">
    <source>
        <dbReference type="SAM" id="MobiDB-lite"/>
    </source>
</evidence>
<dbReference type="InterPro" id="IPR001279">
    <property type="entry name" value="Metallo-B-lactamas"/>
</dbReference>
<keyword evidence="5" id="KW-1185">Reference proteome</keyword>
<proteinExistence type="predicted"/>
<evidence type="ECO:0000313" key="5">
    <source>
        <dbReference type="Proteomes" id="UP000469125"/>
    </source>
</evidence>